<comment type="caution">
    <text evidence="2">The sequence shown here is derived from an EMBL/GenBank/DDBJ whole genome shotgun (WGS) entry which is preliminary data.</text>
</comment>
<protein>
    <recommendedName>
        <fullName evidence="4">PD-(D/E)XK nuclease family transposase</fullName>
    </recommendedName>
</protein>
<dbReference type="PANTHER" id="PTHR41317">
    <property type="entry name" value="PD-(D_E)XK NUCLEASE FAMILY TRANSPOSASE"/>
    <property type="match status" value="1"/>
</dbReference>
<organism evidence="2 3">
    <name type="scientific">Neocallimastix californiae</name>
    <dbReference type="NCBI Taxonomy" id="1754190"/>
    <lineage>
        <taxon>Eukaryota</taxon>
        <taxon>Fungi</taxon>
        <taxon>Fungi incertae sedis</taxon>
        <taxon>Chytridiomycota</taxon>
        <taxon>Chytridiomycota incertae sedis</taxon>
        <taxon>Neocallimastigomycetes</taxon>
        <taxon>Neocallimastigales</taxon>
        <taxon>Neocallimastigaceae</taxon>
        <taxon>Neocallimastix</taxon>
    </lineage>
</organism>
<keyword evidence="1" id="KW-0175">Coiled coil</keyword>
<keyword evidence="3" id="KW-1185">Reference proteome</keyword>
<dbReference type="OrthoDB" id="2398125at2759"/>
<dbReference type="PANTHER" id="PTHR41317:SF1">
    <property type="entry name" value="PD-(D_E)XK NUCLEASE FAMILY TRANSPOSASE"/>
    <property type="match status" value="1"/>
</dbReference>
<dbReference type="NCBIfam" id="TIGR01784">
    <property type="entry name" value="T_den_put_tspse"/>
    <property type="match status" value="1"/>
</dbReference>
<name>A0A1Y1YU02_9FUNG</name>
<dbReference type="AlphaFoldDB" id="A0A1Y1YU02"/>
<dbReference type="Pfam" id="PF12784">
    <property type="entry name" value="PDDEXK_2"/>
    <property type="match status" value="2"/>
</dbReference>
<evidence type="ECO:0000313" key="2">
    <source>
        <dbReference type="EMBL" id="ORY01207.1"/>
    </source>
</evidence>
<accession>A0A1Y1YU02</accession>
<sequence length="479" mass="57450">MDIRNINIHIKPIYDITFKNLFGVEGNELILIHFLNQILGRNKNNEIVDLEYLNVEKVDNIGLITNKKKRGRPSTKVPKYFTKTSKMDIHDNDNNEMNNINIKSVLFYNNFQNFLDLKLDDLLNCFNENVNNLLEKILEIEDITLREDIKEQINNILKKYKTNNNEYFNIENNETTKEINRFKNYMADLFKPEENDSVINMEATTKDDERINIEIQINEDREMYKRTLFYASKIIHPSLLFGNKYKKIPKVVMINILNFNLLNNTKEEMTIPHWEFTLKDKNTNEEKGFKDLLNIHFIELPKYKEYAVKHRNKMIDNYSWILFLNDPNDEYFKRDDIPEVFINAREQLFLLQADPDFIELYEQREKEIMDEKSKMEGKYDEGLIKGRKEGEKIGELKYLMKSLKKGEKLKEIKDDYKEIFTEEELEIINSFVEDKSYKIKDLALQLDLDEDIILEVCEKVNLDVQERKEKKRKIKIKYF</sequence>
<feature type="coiled-coil region" evidence="1">
    <location>
        <begin position="123"/>
        <end position="166"/>
    </location>
</feature>
<dbReference type="InterPro" id="IPR010106">
    <property type="entry name" value="RpnA"/>
</dbReference>
<evidence type="ECO:0000256" key="1">
    <source>
        <dbReference type="SAM" id="Coils"/>
    </source>
</evidence>
<proteinExistence type="predicted"/>
<gene>
    <name evidence="2" type="ORF">LY90DRAFT_678680</name>
</gene>
<evidence type="ECO:0008006" key="4">
    <source>
        <dbReference type="Google" id="ProtNLM"/>
    </source>
</evidence>
<dbReference type="EMBL" id="MCOG01000509">
    <property type="protein sequence ID" value="ORY01207.1"/>
    <property type="molecule type" value="Genomic_DNA"/>
</dbReference>
<evidence type="ECO:0000313" key="3">
    <source>
        <dbReference type="Proteomes" id="UP000193920"/>
    </source>
</evidence>
<reference evidence="2 3" key="1">
    <citation type="submission" date="2016-08" db="EMBL/GenBank/DDBJ databases">
        <title>A Parts List for Fungal Cellulosomes Revealed by Comparative Genomics.</title>
        <authorList>
            <consortium name="DOE Joint Genome Institute"/>
            <person name="Haitjema C.H."/>
            <person name="Gilmore S.P."/>
            <person name="Henske J.K."/>
            <person name="Solomon K.V."/>
            <person name="De Groot R."/>
            <person name="Kuo A."/>
            <person name="Mondo S.J."/>
            <person name="Salamov A.A."/>
            <person name="Labutti K."/>
            <person name="Zhao Z."/>
            <person name="Chiniquy J."/>
            <person name="Barry K."/>
            <person name="Brewer H.M."/>
            <person name="Purvine S.O."/>
            <person name="Wright A.T."/>
            <person name="Boxma B."/>
            <person name="Van Alen T."/>
            <person name="Hackstein J.H."/>
            <person name="Baker S.E."/>
            <person name="Grigoriev I.V."/>
            <person name="O'Malley M.A."/>
        </authorList>
    </citation>
    <scope>NUCLEOTIDE SEQUENCE [LARGE SCALE GENOMIC DNA]</scope>
    <source>
        <strain evidence="2 3">G1</strain>
    </source>
</reference>
<dbReference type="Proteomes" id="UP000193920">
    <property type="component" value="Unassembled WGS sequence"/>
</dbReference>